<keyword evidence="1" id="KW-0812">Transmembrane</keyword>
<feature type="chain" id="PRO_5036959404" evidence="2">
    <location>
        <begin position="28"/>
        <end position="335"/>
    </location>
</feature>
<reference evidence="5" key="1">
    <citation type="submission" date="2020-12" db="EMBL/GenBank/DDBJ databases">
        <title>Vagococcus allomyrinae sp. nov. and Enterococcus lavae sp. nov., isolated from the larvae of Allomyrina dichotoma.</title>
        <authorList>
            <person name="Lee S.D."/>
        </authorList>
    </citation>
    <scope>NUCLEOTIDE SEQUENCE</scope>
    <source>
        <strain evidence="5">BWB3-3</strain>
    </source>
</reference>
<dbReference type="InterPro" id="IPR021759">
    <property type="entry name" value="WxLIP_HBD"/>
</dbReference>
<evidence type="ECO:0000313" key="6">
    <source>
        <dbReference type="Proteomes" id="UP000674938"/>
    </source>
</evidence>
<proteinExistence type="predicted"/>
<organism evidence="5 6">
    <name type="scientific">Vagococcus allomyrinae</name>
    <dbReference type="NCBI Taxonomy" id="2794353"/>
    <lineage>
        <taxon>Bacteria</taxon>
        <taxon>Bacillati</taxon>
        <taxon>Bacillota</taxon>
        <taxon>Bacilli</taxon>
        <taxon>Lactobacillales</taxon>
        <taxon>Enterococcaceae</taxon>
        <taxon>Vagococcus</taxon>
    </lineage>
</organism>
<keyword evidence="6" id="KW-1185">Reference proteome</keyword>
<dbReference type="Pfam" id="PF06030">
    <property type="entry name" value="WxLIP_PGBD"/>
    <property type="match status" value="1"/>
</dbReference>
<comment type="caution">
    <text evidence="5">The sequence shown here is derived from an EMBL/GenBank/DDBJ whole genome shotgun (WGS) entry which is preliminary data.</text>
</comment>
<dbReference type="Pfam" id="PF11797">
    <property type="entry name" value="WxLIP_HBD"/>
    <property type="match status" value="1"/>
</dbReference>
<keyword evidence="2" id="KW-0732">Signal</keyword>
<protein>
    <submittedName>
        <fullName evidence="5">DUF916 and DUF3324 domain-containing protein</fullName>
    </submittedName>
</protein>
<feature type="domain" description="WxL Interacting Protein peptidoglycan binding" evidence="3">
    <location>
        <begin position="38"/>
        <end position="155"/>
    </location>
</feature>
<feature type="transmembrane region" description="Helical" evidence="1">
    <location>
        <begin position="311"/>
        <end position="332"/>
    </location>
</feature>
<evidence type="ECO:0000256" key="2">
    <source>
        <dbReference type="SAM" id="SignalP"/>
    </source>
</evidence>
<keyword evidence="1" id="KW-0472">Membrane</keyword>
<sequence length="335" mass="36735">MRVIKRSILGALTIAGLGFCLATGADAAEKNEETGMSFTYANKVPENQLKEGDFFDLKMEKGQEQVLETELTNLTDQDLIINVSINNATTTGAGVIDYGPSEHPNTENLTYGLTDILKAPASVKLPKNGKTTLKMSLKMPTDSIQGVILGGVQLEQEVDETKTLNESVSINNQYAYVYSVSIRETEELPAFAFESMDTTVEAKSKPIVSLNFSNQAPRIIKEMTVETLVTPKDSEKVLGEQRLEKVKMAPNSVMSIPLDVELDSGEYQTKTTVKVGDESWQWVEDFTIEAEKTDKPAVETSQDATKQNSSWLIIVVIVGLLIVGTGVLYIVIIKN</sequence>
<evidence type="ECO:0000259" key="3">
    <source>
        <dbReference type="Pfam" id="PF06030"/>
    </source>
</evidence>
<dbReference type="Proteomes" id="UP000674938">
    <property type="component" value="Unassembled WGS sequence"/>
</dbReference>
<gene>
    <name evidence="5" type="ORF">I6N95_03965</name>
</gene>
<keyword evidence="1" id="KW-1133">Transmembrane helix</keyword>
<name>A0A940P2A7_9ENTE</name>
<dbReference type="InterPro" id="IPR010317">
    <property type="entry name" value="WxLIP_PGBD"/>
</dbReference>
<evidence type="ECO:0000259" key="4">
    <source>
        <dbReference type="Pfam" id="PF11797"/>
    </source>
</evidence>
<evidence type="ECO:0000256" key="1">
    <source>
        <dbReference type="SAM" id="Phobius"/>
    </source>
</evidence>
<feature type="domain" description="WxL Interacting Protein host binding" evidence="4">
    <location>
        <begin position="166"/>
        <end position="295"/>
    </location>
</feature>
<dbReference type="RefSeq" id="WP_209525055.1">
    <property type="nucleotide sequence ID" value="NZ_JAEEGA010000002.1"/>
</dbReference>
<accession>A0A940P2A7</accession>
<dbReference type="EMBL" id="JAEEGA010000002">
    <property type="protein sequence ID" value="MBP1040162.1"/>
    <property type="molecule type" value="Genomic_DNA"/>
</dbReference>
<dbReference type="AlphaFoldDB" id="A0A940P2A7"/>
<evidence type="ECO:0000313" key="5">
    <source>
        <dbReference type="EMBL" id="MBP1040162.1"/>
    </source>
</evidence>
<feature type="signal peptide" evidence="2">
    <location>
        <begin position="1"/>
        <end position="27"/>
    </location>
</feature>